<dbReference type="InterPro" id="IPR023195">
    <property type="entry name" value="Nict_dMeBzImd_PRibTrfase_N"/>
</dbReference>
<evidence type="ECO:0000256" key="9">
    <source>
        <dbReference type="ARBA" id="ARBA00047340"/>
    </source>
</evidence>
<comment type="pathway">
    <text evidence="1">Nucleoside biosynthesis; alpha-ribazole biosynthesis; alpha-ribazole from 5,6-dimethylbenzimidazole: step 1/2.</text>
</comment>
<evidence type="ECO:0000256" key="10">
    <source>
        <dbReference type="SAM" id="MobiDB-lite"/>
    </source>
</evidence>
<dbReference type="InterPro" id="IPR003200">
    <property type="entry name" value="Nict_dMeBzImd_PRibTrfase"/>
</dbReference>
<accession>C7QD51</accession>
<proteinExistence type="inferred from homology"/>
<sequence length="457" mass="46549">MDAPENPTPESADQPEPSVAAAETENLAEATPADDAAEVAESAEVAEVAEVAQAADSTADADANADADAATDAVTDAVTDAATDADSTVATEAAESGDTAEATDTPAGPEPLNLDKLADQAERPDEAARDEMRTRLAGLAVPAAGLGRLEELAIWLAGARGSGLARPVERARVVVFAGDHGVAAHSVSATASEQTQAVTAARVRQIEDGGGAVGVLARLHGATVRVIDISVGSPSGSIDREDAATREEIEEAFRLGMSIADAEADSGADVLIPAMVGVGGSTVASALSGILTGKDAAAVTGRGSGIDDTAWMRKCAAVRDAMRRGRPVLGDHLELLTKVGGRDFAALTGFLLQAAIRRVPVLLDGVTTTACAMLVQRIAYRAPQWVLAGALSPEPAHKAALDRLSLEPLVEGYDVRQAEGALGLLALPMLKAAAALATELSTFAETGIPEPTLRSRI</sequence>
<evidence type="ECO:0000256" key="3">
    <source>
        <dbReference type="ARBA" id="ARBA00011991"/>
    </source>
</evidence>
<dbReference type="CDD" id="cd02439">
    <property type="entry name" value="DMB-PRT_CobT"/>
    <property type="match status" value="1"/>
</dbReference>
<dbReference type="EC" id="2.4.2.21" evidence="3"/>
<keyword evidence="5" id="KW-0169">Cobalamin biosynthesis</keyword>
<protein>
    <recommendedName>
        <fullName evidence="4">Nicotinate-nucleotide--dimethylbenzimidazole phosphoribosyltransferase</fullName>
        <ecNumber evidence="3">2.4.2.21</ecNumber>
    </recommendedName>
    <alternativeName>
        <fullName evidence="8">N(1)-alpha-phosphoribosyltransferase</fullName>
    </alternativeName>
</protein>
<dbReference type="GO" id="GO:0009236">
    <property type="term" value="P:cobalamin biosynthetic process"/>
    <property type="evidence" value="ECO:0007669"/>
    <property type="project" value="UniProtKB-KW"/>
</dbReference>
<evidence type="ECO:0000256" key="6">
    <source>
        <dbReference type="ARBA" id="ARBA00022676"/>
    </source>
</evidence>
<evidence type="ECO:0000256" key="5">
    <source>
        <dbReference type="ARBA" id="ARBA00022573"/>
    </source>
</evidence>
<evidence type="ECO:0000313" key="11">
    <source>
        <dbReference type="EMBL" id="ACU70761.1"/>
    </source>
</evidence>
<feature type="region of interest" description="Disordered" evidence="10">
    <location>
        <begin position="1"/>
        <end position="69"/>
    </location>
</feature>
<dbReference type="Gene3D" id="1.10.1610.10">
    <property type="match status" value="1"/>
</dbReference>
<evidence type="ECO:0000256" key="7">
    <source>
        <dbReference type="ARBA" id="ARBA00022679"/>
    </source>
</evidence>
<dbReference type="Pfam" id="PF02277">
    <property type="entry name" value="DBI_PRT"/>
    <property type="match status" value="1"/>
</dbReference>
<comment type="similarity">
    <text evidence="2">Belongs to the CobT family.</text>
</comment>
<name>C7QD51_CATAD</name>
<dbReference type="eggNOG" id="COG2038">
    <property type="taxonomic scope" value="Bacteria"/>
</dbReference>
<keyword evidence="12" id="KW-1185">Reference proteome</keyword>
<dbReference type="PANTHER" id="PTHR43463:SF1">
    <property type="entry name" value="NICOTINATE-NUCLEOTIDE--DIMETHYLBENZIMIDAZOLE PHOSPHORIBOSYLTRANSFERASE"/>
    <property type="match status" value="1"/>
</dbReference>
<dbReference type="GO" id="GO:0008939">
    <property type="term" value="F:nicotinate-nucleotide-dimethylbenzimidazole phosphoribosyltransferase activity"/>
    <property type="evidence" value="ECO:0007669"/>
    <property type="project" value="UniProtKB-EC"/>
</dbReference>
<dbReference type="EMBL" id="CP001700">
    <property type="protein sequence ID" value="ACU70761.1"/>
    <property type="molecule type" value="Genomic_DNA"/>
</dbReference>
<dbReference type="Proteomes" id="UP000000851">
    <property type="component" value="Chromosome"/>
</dbReference>
<evidence type="ECO:0000256" key="2">
    <source>
        <dbReference type="ARBA" id="ARBA00007110"/>
    </source>
</evidence>
<dbReference type="FunCoup" id="C7QD51">
    <property type="interactions" value="107"/>
</dbReference>
<dbReference type="NCBIfam" id="NF000996">
    <property type="entry name" value="PRK00105.1"/>
    <property type="match status" value="1"/>
</dbReference>
<dbReference type="UniPathway" id="UPA00061">
    <property type="reaction ID" value="UER00516"/>
</dbReference>
<dbReference type="STRING" id="479433.Caci_1840"/>
<reference evidence="11 12" key="1">
    <citation type="journal article" date="2009" name="Stand. Genomic Sci.">
        <title>Complete genome sequence of Catenulispora acidiphila type strain (ID 139908).</title>
        <authorList>
            <person name="Copeland A."/>
            <person name="Lapidus A."/>
            <person name="Glavina Del Rio T."/>
            <person name="Nolan M."/>
            <person name="Lucas S."/>
            <person name="Chen F."/>
            <person name="Tice H."/>
            <person name="Cheng J.F."/>
            <person name="Bruce D."/>
            <person name="Goodwin L."/>
            <person name="Pitluck S."/>
            <person name="Mikhailova N."/>
            <person name="Pati A."/>
            <person name="Ivanova N."/>
            <person name="Mavromatis K."/>
            <person name="Chen A."/>
            <person name="Palaniappan K."/>
            <person name="Chain P."/>
            <person name="Land M."/>
            <person name="Hauser L."/>
            <person name="Chang Y.J."/>
            <person name="Jeffries C.D."/>
            <person name="Chertkov O."/>
            <person name="Brettin T."/>
            <person name="Detter J.C."/>
            <person name="Han C."/>
            <person name="Ali Z."/>
            <person name="Tindall B.J."/>
            <person name="Goker M."/>
            <person name="Bristow J."/>
            <person name="Eisen J.A."/>
            <person name="Markowitz V."/>
            <person name="Hugenholtz P."/>
            <person name="Kyrpides N.C."/>
            <person name="Klenk H.P."/>
        </authorList>
    </citation>
    <scope>NUCLEOTIDE SEQUENCE [LARGE SCALE GENOMIC DNA]</scope>
    <source>
        <strain evidence="12">DSM 44928 / JCM 14897 / NBRC 102108 / NRRL B-24433 / ID139908</strain>
    </source>
</reference>
<evidence type="ECO:0000256" key="1">
    <source>
        <dbReference type="ARBA" id="ARBA00005049"/>
    </source>
</evidence>
<evidence type="ECO:0000313" key="12">
    <source>
        <dbReference type="Proteomes" id="UP000000851"/>
    </source>
</evidence>
<feature type="compositionally biased region" description="Low complexity" evidence="10">
    <location>
        <begin position="20"/>
        <end position="69"/>
    </location>
</feature>
<feature type="compositionally biased region" description="Low complexity" evidence="10">
    <location>
        <begin position="82"/>
        <end position="96"/>
    </location>
</feature>
<feature type="compositionally biased region" description="Basic and acidic residues" evidence="10">
    <location>
        <begin position="116"/>
        <end position="129"/>
    </location>
</feature>
<keyword evidence="7 11" id="KW-0808">Transferase</keyword>
<feature type="region of interest" description="Disordered" evidence="10">
    <location>
        <begin position="82"/>
        <end position="129"/>
    </location>
</feature>
<comment type="catalytic activity">
    <reaction evidence="9">
        <text>5,6-dimethylbenzimidazole + nicotinate beta-D-ribonucleotide = alpha-ribazole 5'-phosphate + nicotinate + H(+)</text>
        <dbReference type="Rhea" id="RHEA:11196"/>
        <dbReference type="ChEBI" id="CHEBI:15378"/>
        <dbReference type="ChEBI" id="CHEBI:15890"/>
        <dbReference type="ChEBI" id="CHEBI:32544"/>
        <dbReference type="ChEBI" id="CHEBI:57502"/>
        <dbReference type="ChEBI" id="CHEBI:57918"/>
        <dbReference type="EC" id="2.4.2.21"/>
    </reaction>
</comment>
<dbReference type="PANTHER" id="PTHR43463">
    <property type="entry name" value="NICOTINATE-NUCLEOTIDE--DIMETHYLBENZIMIDAZOLE PHOSPHORIBOSYLTRANSFERASE"/>
    <property type="match status" value="1"/>
</dbReference>
<keyword evidence="6 11" id="KW-0328">Glycosyltransferase</keyword>
<dbReference type="SUPFAM" id="SSF52733">
    <property type="entry name" value="Nicotinate mononucleotide:5,6-dimethylbenzimidazole phosphoribosyltransferase (CobT)"/>
    <property type="match status" value="1"/>
</dbReference>
<dbReference type="InterPro" id="IPR036087">
    <property type="entry name" value="Nict_dMeBzImd_PRibTrfase_sf"/>
</dbReference>
<dbReference type="HOGENOM" id="CLU_002982_0_2_11"/>
<dbReference type="InParanoid" id="C7QD51"/>
<evidence type="ECO:0000256" key="8">
    <source>
        <dbReference type="ARBA" id="ARBA00030686"/>
    </source>
</evidence>
<dbReference type="AlphaFoldDB" id="C7QD51"/>
<dbReference type="Gene3D" id="3.40.50.10210">
    <property type="match status" value="1"/>
</dbReference>
<evidence type="ECO:0000256" key="4">
    <source>
        <dbReference type="ARBA" id="ARBA00015486"/>
    </source>
</evidence>
<organism evidence="11 12">
    <name type="scientific">Catenulispora acidiphila (strain DSM 44928 / JCM 14897 / NBRC 102108 / NRRL B-24433 / ID139908)</name>
    <dbReference type="NCBI Taxonomy" id="479433"/>
    <lineage>
        <taxon>Bacteria</taxon>
        <taxon>Bacillati</taxon>
        <taxon>Actinomycetota</taxon>
        <taxon>Actinomycetes</taxon>
        <taxon>Catenulisporales</taxon>
        <taxon>Catenulisporaceae</taxon>
        <taxon>Catenulispora</taxon>
    </lineage>
</organism>
<dbReference type="KEGG" id="cai:Caci_1840"/>
<gene>
    <name evidence="11" type="ordered locus">Caci_1840</name>
</gene>
<dbReference type="RefSeq" id="WP_012786055.1">
    <property type="nucleotide sequence ID" value="NC_013131.1"/>
</dbReference>